<dbReference type="GO" id="GO:0003677">
    <property type="term" value="F:DNA binding"/>
    <property type="evidence" value="ECO:0007669"/>
    <property type="project" value="InterPro"/>
</dbReference>
<dbReference type="EMBL" id="QSUC01000071">
    <property type="protein sequence ID" value="RGN03058.1"/>
    <property type="molecule type" value="Genomic_DNA"/>
</dbReference>
<dbReference type="Gene3D" id="3.40.50.300">
    <property type="entry name" value="P-loop containing nucleotide triphosphate hydrolases"/>
    <property type="match status" value="2"/>
</dbReference>
<accession>A0AA92TD54</accession>
<dbReference type="InterPro" id="IPR014001">
    <property type="entry name" value="Helicase_ATP-bd"/>
</dbReference>
<dbReference type="SUPFAM" id="SSF52540">
    <property type="entry name" value="P-loop containing nucleoside triphosphate hydrolases"/>
    <property type="match status" value="2"/>
</dbReference>
<dbReference type="GO" id="GO:0016818">
    <property type="term" value="F:hydrolase activity, acting on acid anhydrides, in phosphorus-containing anhydrides"/>
    <property type="evidence" value="ECO:0007669"/>
    <property type="project" value="InterPro"/>
</dbReference>
<dbReference type="GO" id="GO:0004386">
    <property type="term" value="F:helicase activity"/>
    <property type="evidence" value="ECO:0007669"/>
    <property type="project" value="UniProtKB-KW"/>
</dbReference>
<dbReference type="SMART" id="SM00491">
    <property type="entry name" value="HELICc2"/>
    <property type="match status" value="1"/>
</dbReference>
<sequence>MIDFGKKLKEAKVAKALRPEEIYDSLDRTTEAGPLREVQKNILEEWYEHYRDKKDLIIKLHTGEGKTLIGLLILQSILNQKAGPSIYICPTKNLAAQVMKEAKKFGIPFCTITDSYLPVEYENGDKILITYVHKVFNGRTIFGRRGQTIAFGCCILDDSHACIESIQANFTLKIPRMSDAYNELKLLFRESLQQQGEGSYLDLNNDKSGTVMPIPYWAWLDKQHELISILSKYVDDEEWIKFAWPLIKDDLSHCNAYISSEVIEIVPDYIPIEKFSFFDKANHRILMSATTQNDEFFIKGLHFDIDTILHPLFDPKRLWSGEKMILIPSLIDEKLGRNVMVAYLGRSNVKRIYGRVAITPSYQMAHDYTNFGAIVAHSENINENIADLRRGKCANVLVLANRYDGIDLPDDACRILILDSLPVCDSLADRYELQCRENSELLNLKIAQRIEQGMGRSVRGEKDYSAIFLIGTDLVKFVMSKRTASYFSPQTQKQIEIGLDIAKDAKEDVKEGEEYKQIYDLLRLFITRDENWKEYYKQSMDDIVVKSKTRNYDSINYEFLAAKASYSNNNDKACDYIRKILQNVADESERGWYMQLLAYYTYFDSRENSIKIQKTAYENNTNLLKPEIGITYKKLINKSASQLEAVLKVLHKYGSYQELRLYYDDVLNNFSFGMVANKFEQAVKDIGLLLGFESQRPDSEIRKGPDNLWRGVKDTYFLIECKSEVNLARVAISKDEAGQMNNHCGWFESEYGKGHNVKRILIIPTNVLAKNADFTHEIHIMTDECLTQFKNNFSKFIHEFKGYDLKDMTTDKIHSFLVANRLTIEDLKKYYTVHVVREK</sequence>
<name>A0AA92TD54_9BACT</name>
<dbReference type="InterPro" id="IPR027417">
    <property type="entry name" value="P-loop_NTPase"/>
</dbReference>
<comment type="caution">
    <text evidence="2">The sequence shown here is derived from an EMBL/GenBank/DDBJ whole genome shotgun (WGS) entry which is preliminary data.</text>
</comment>
<dbReference type="GO" id="GO:0006139">
    <property type="term" value="P:nucleobase-containing compound metabolic process"/>
    <property type="evidence" value="ECO:0007669"/>
    <property type="project" value="InterPro"/>
</dbReference>
<dbReference type="AlphaFoldDB" id="A0AA92TD54"/>
<evidence type="ECO:0000313" key="3">
    <source>
        <dbReference type="Proteomes" id="UP000261245"/>
    </source>
</evidence>
<keyword evidence="2" id="KW-0378">Hydrolase</keyword>
<keyword evidence="2" id="KW-0547">Nucleotide-binding</keyword>
<gene>
    <name evidence="2" type="ORF">DXB80_14460</name>
</gene>
<dbReference type="SMART" id="SM00487">
    <property type="entry name" value="DEXDc"/>
    <property type="match status" value="1"/>
</dbReference>
<keyword evidence="2" id="KW-0067">ATP-binding</keyword>
<reference evidence="2 3" key="1">
    <citation type="submission" date="2018-08" db="EMBL/GenBank/DDBJ databases">
        <title>A genome reference for cultivated species of the human gut microbiota.</title>
        <authorList>
            <person name="Zou Y."/>
            <person name="Xue W."/>
            <person name="Luo G."/>
        </authorList>
    </citation>
    <scope>NUCLEOTIDE SEQUENCE [LARGE SCALE GENOMIC DNA]</scope>
    <source>
        <strain evidence="2 3">OM06-11</strain>
    </source>
</reference>
<dbReference type="Pfam" id="PF04851">
    <property type="entry name" value="ResIII"/>
    <property type="match status" value="1"/>
</dbReference>
<dbReference type="RefSeq" id="WP_117729720.1">
    <property type="nucleotide sequence ID" value="NZ_QRSU01000074.1"/>
</dbReference>
<dbReference type="Pfam" id="PF13307">
    <property type="entry name" value="Helicase_C_2"/>
    <property type="match status" value="1"/>
</dbReference>
<evidence type="ECO:0000313" key="2">
    <source>
        <dbReference type="EMBL" id="RGN03058.1"/>
    </source>
</evidence>
<dbReference type="InterPro" id="IPR006935">
    <property type="entry name" value="Helicase/UvrB_N"/>
</dbReference>
<dbReference type="InterPro" id="IPR006555">
    <property type="entry name" value="ATP-dep_Helicase_C"/>
</dbReference>
<dbReference type="Proteomes" id="UP000261245">
    <property type="component" value="Unassembled WGS sequence"/>
</dbReference>
<evidence type="ECO:0000259" key="1">
    <source>
        <dbReference type="PROSITE" id="PS51192"/>
    </source>
</evidence>
<dbReference type="PROSITE" id="PS51192">
    <property type="entry name" value="HELICASE_ATP_BIND_1"/>
    <property type="match status" value="1"/>
</dbReference>
<feature type="domain" description="Helicase ATP-binding" evidence="1">
    <location>
        <begin position="47"/>
        <end position="309"/>
    </location>
</feature>
<organism evidence="2 3">
    <name type="scientific">Segatella copri</name>
    <dbReference type="NCBI Taxonomy" id="165179"/>
    <lineage>
        <taxon>Bacteria</taxon>
        <taxon>Pseudomonadati</taxon>
        <taxon>Bacteroidota</taxon>
        <taxon>Bacteroidia</taxon>
        <taxon>Bacteroidales</taxon>
        <taxon>Prevotellaceae</taxon>
        <taxon>Segatella</taxon>
    </lineage>
</organism>
<proteinExistence type="predicted"/>
<dbReference type="GO" id="GO:0005524">
    <property type="term" value="F:ATP binding"/>
    <property type="evidence" value="ECO:0007669"/>
    <property type="project" value="InterPro"/>
</dbReference>
<protein>
    <submittedName>
        <fullName evidence="2">DEAD/DEAH box helicase</fullName>
    </submittedName>
</protein>
<keyword evidence="2" id="KW-0347">Helicase</keyword>